<feature type="transmembrane region" description="Helical" evidence="1">
    <location>
        <begin position="320"/>
        <end position="338"/>
    </location>
</feature>
<protein>
    <submittedName>
        <fullName evidence="2">Uncharacterized protein</fullName>
    </submittedName>
</protein>
<keyword evidence="3" id="KW-1185">Reference proteome</keyword>
<dbReference type="InterPro" id="IPR015943">
    <property type="entry name" value="WD40/YVTN_repeat-like_dom_sf"/>
</dbReference>
<dbReference type="RefSeq" id="WP_393172689.1">
    <property type="nucleotide sequence ID" value="NZ_JBICRM010000028.1"/>
</dbReference>
<accession>A0ABW7APW5</accession>
<dbReference type="Gene3D" id="2.130.10.10">
    <property type="entry name" value="YVTN repeat-like/Quinoprotein amine dehydrogenase"/>
    <property type="match status" value="1"/>
</dbReference>
<feature type="transmembrane region" description="Helical" evidence="1">
    <location>
        <begin position="389"/>
        <end position="407"/>
    </location>
</feature>
<name>A0ABW7APW5_9ACTN</name>
<comment type="caution">
    <text evidence="2">The sequence shown here is derived from an EMBL/GenBank/DDBJ whole genome shotgun (WGS) entry which is preliminary data.</text>
</comment>
<evidence type="ECO:0000313" key="2">
    <source>
        <dbReference type="EMBL" id="MFG1708461.1"/>
    </source>
</evidence>
<dbReference type="SUPFAM" id="SSF110296">
    <property type="entry name" value="Oligoxyloglucan reducing end-specific cellobiohydrolase"/>
    <property type="match status" value="1"/>
</dbReference>
<feature type="transmembrane region" description="Helical" evidence="1">
    <location>
        <begin position="296"/>
        <end position="313"/>
    </location>
</feature>
<organism evidence="2 3">
    <name type="scientific">Nonomuraea marmarensis</name>
    <dbReference type="NCBI Taxonomy" id="3351344"/>
    <lineage>
        <taxon>Bacteria</taxon>
        <taxon>Bacillati</taxon>
        <taxon>Actinomycetota</taxon>
        <taxon>Actinomycetes</taxon>
        <taxon>Streptosporangiales</taxon>
        <taxon>Streptosporangiaceae</taxon>
        <taxon>Nonomuraea</taxon>
    </lineage>
</organism>
<dbReference type="EMBL" id="JBICRM010000028">
    <property type="protein sequence ID" value="MFG1708461.1"/>
    <property type="molecule type" value="Genomic_DNA"/>
</dbReference>
<evidence type="ECO:0000256" key="1">
    <source>
        <dbReference type="SAM" id="Phobius"/>
    </source>
</evidence>
<evidence type="ECO:0000313" key="3">
    <source>
        <dbReference type="Proteomes" id="UP001603978"/>
    </source>
</evidence>
<proteinExistence type="predicted"/>
<dbReference type="Proteomes" id="UP001603978">
    <property type="component" value="Unassembled WGS sequence"/>
</dbReference>
<feature type="transmembrane region" description="Helical" evidence="1">
    <location>
        <begin position="419"/>
        <end position="442"/>
    </location>
</feature>
<keyword evidence="1" id="KW-0472">Membrane</keyword>
<gene>
    <name evidence="2" type="ORF">ACFLIM_35200</name>
</gene>
<keyword evidence="1" id="KW-1133">Transmembrane helix</keyword>
<reference evidence="2 3" key="1">
    <citation type="submission" date="2024-10" db="EMBL/GenBank/DDBJ databases">
        <authorList>
            <person name="Topkara A.R."/>
            <person name="Saygin H."/>
        </authorList>
    </citation>
    <scope>NUCLEOTIDE SEQUENCE [LARGE SCALE GENOMIC DNA]</scope>
    <source>
        <strain evidence="2 3">M3C6</strain>
    </source>
</reference>
<keyword evidence="1" id="KW-0812">Transmembrane</keyword>
<sequence length="460" mass="48216">MIVLLINDHLLKQAWPGFVTGKLSDVAGLVVAPALLALLFWRRADLAATVLTGVLFALVKTTETGAEIASHAWTLVAGPSRVLADPTDLLALPVLALAWWVRRRSLHSDSARLRIMVAVPLAVLAVTATSGVRHPTAHSVEVAGNRIIVHMYDTSSRVSEDGGLTWSVGTTDDRPKPAQSAACVPMQATRCYRVVPDRMAVEQSDDGGRTWGPSWAMSEDDVERLNRTYSNSTGQYSMALAAQPRPGGHVVVVANGLDGILVRDVQGTWRRVGWPGSQETAAVEAPAMDLSPERNVALFLAACVLFGGVGAGLRQFHRVYTGFAAAACLGFFAVLSAGRGADPLGLAGLFASDLNLEALLGIGVSGMIATVVGTVVCLVLALAGRARPVTAAVGATAAPLVYAGVYLPFYGWSAGVPGAYWAAVAIAVLLTALVLLASVALIRNDARRYYLDGSSTSSPT</sequence>
<feature type="transmembrane region" description="Helical" evidence="1">
    <location>
        <begin position="358"/>
        <end position="382"/>
    </location>
</feature>